<evidence type="ECO:0000256" key="5">
    <source>
        <dbReference type="ARBA" id="ARBA00023180"/>
    </source>
</evidence>
<dbReference type="Proteomes" id="UP000005207">
    <property type="component" value="Linkage group LG11"/>
</dbReference>
<comment type="subcellular location">
    <subcellularLocation>
        <location evidence="1">Secreted</location>
    </subcellularLocation>
</comment>
<reference evidence="8" key="3">
    <citation type="submission" date="2025-09" db="UniProtKB">
        <authorList>
            <consortium name="Ensembl"/>
        </authorList>
    </citation>
    <scope>IDENTIFICATION</scope>
</reference>
<dbReference type="InterPro" id="IPR050525">
    <property type="entry name" value="ECM_Assembly_Org"/>
</dbReference>
<dbReference type="PANTHER" id="PTHR24020:SF84">
    <property type="entry name" value="VWFA DOMAIN-CONTAINING PROTEIN"/>
    <property type="match status" value="1"/>
</dbReference>
<evidence type="ECO:0000313" key="8">
    <source>
        <dbReference type="Ensembl" id="ENSONIP00000035711.1"/>
    </source>
</evidence>
<dbReference type="PRINTS" id="PR00453">
    <property type="entry name" value="VWFADOMAIN"/>
</dbReference>
<dbReference type="GO" id="GO:0005576">
    <property type="term" value="C:extracellular region"/>
    <property type="evidence" value="ECO:0007669"/>
    <property type="project" value="UniProtKB-SubCell"/>
</dbReference>
<dbReference type="Ensembl" id="ENSONIT00000087374.1">
    <property type="protein sequence ID" value="ENSONIP00000035711.1"/>
    <property type="gene ID" value="ENSONIG00000002034.2"/>
</dbReference>
<reference evidence="9" key="1">
    <citation type="submission" date="2012-01" db="EMBL/GenBank/DDBJ databases">
        <title>The Genome Sequence of Oreochromis niloticus (Nile Tilapia).</title>
        <authorList>
            <consortium name="Broad Institute Genome Assembly Team"/>
            <consortium name="Broad Institute Sequencing Platform"/>
            <person name="Di Palma F."/>
            <person name="Johnson J."/>
            <person name="Lander E.S."/>
            <person name="Lindblad-Toh K."/>
        </authorList>
    </citation>
    <scope>NUCLEOTIDE SEQUENCE [LARGE SCALE GENOMIC DNA]</scope>
</reference>
<evidence type="ECO:0000256" key="6">
    <source>
        <dbReference type="SAM" id="SignalP"/>
    </source>
</evidence>
<dbReference type="InterPro" id="IPR036465">
    <property type="entry name" value="vWFA_dom_sf"/>
</dbReference>
<evidence type="ECO:0000256" key="4">
    <source>
        <dbReference type="ARBA" id="ARBA00022737"/>
    </source>
</evidence>
<proteinExistence type="predicted"/>
<evidence type="ECO:0000313" key="9">
    <source>
        <dbReference type="Proteomes" id="UP000005207"/>
    </source>
</evidence>
<evidence type="ECO:0000256" key="1">
    <source>
        <dbReference type="ARBA" id="ARBA00004613"/>
    </source>
</evidence>
<evidence type="ECO:0000256" key="3">
    <source>
        <dbReference type="ARBA" id="ARBA00022729"/>
    </source>
</evidence>
<keyword evidence="9" id="KW-1185">Reference proteome</keyword>
<keyword evidence="5" id="KW-0325">Glycoprotein</keyword>
<protein>
    <submittedName>
        <fullName evidence="8">Collagen type VI alpha 6 chain</fullName>
    </submittedName>
</protein>
<feature type="signal peptide" evidence="6">
    <location>
        <begin position="1"/>
        <end position="22"/>
    </location>
</feature>
<keyword evidence="2" id="KW-0964">Secreted</keyword>
<accession>A0A669BJK6</accession>
<dbReference type="Gene3D" id="3.40.50.410">
    <property type="entry name" value="von Willebrand factor, type A domain"/>
    <property type="match status" value="2"/>
</dbReference>
<gene>
    <name evidence="8" type="primary">COL6A6</name>
</gene>
<evidence type="ECO:0000256" key="2">
    <source>
        <dbReference type="ARBA" id="ARBA00022525"/>
    </source>
</evidence>
<feature type="chain" id="PRO_5025340404" evidence="6">
    <location>
        <begin position="23"/>
        <end position="482"/>
    </location>
</feature>
<feature type="domain" description="VWFA" evidence="7">
    <location>
        <begin position="230"/>
        <end position="420"/>
    </location>
</feature>
<dbReference type="InterPro" id="IPR002035">
    <property type="entry name" value="VWF_A"/>
</dbReference>
<feature type="domain" description="VWFA" evidence="7">
    <location>
        <begin position="35"/>
        <end position="204"/>
    </location>
</feature>
<dbReference type="SMART" id="SM00327">
    <property type="entry name" value="VWA"/>
    <property type="match status" value="2"/>
</dbReference>
<evidence type="ECO:0000259" key="7">
    <source>
        <dbReference type="PROSITE" id="PS50234"/>
    </source>
</evidence>
<dbReference type="AlphaFoldDB" id="A0A669BJK6"/>
<organism evidence="8 9">
    <name type="scientific">Oreochromis niloticus</name>
    <name type="common">Nile tilapia</name>
    <name type="synonym">Tilapia nilotica</name>
    <dbReference type="NCBI Taxonomy" id="8128"/>
    <lineage>
        <taxon>Eukaryota</taxon>
        <taxon>Metazoa</taxon>
        <taxon>Chordata</taxon>
        <taxon>Craniata</taxon>
        <taxon>Vertebrata</taxon>
        <taxon>Euteleostomi</taxon>
        <taxon>Actinopterygii</taxon>
        <taxon>Neopterygii</taxon>
        <taxon>Teleostei</taxon>
        <taxon>Neoteleostei</taxon>
        <taxon>Acanthomorphata</taxon>
        <taxon>Ovalentaria</taxon>
        <taxon>Cichlomorphae</taxon>
        <taxon>Cichliformes</taxon>
        <taxon>Cichlidae</taxon>
        <taxon>African cichlids</taxon>
        <taxon>Pseudocrenilabrinae</taxon>
        <taxon>Oreochromini</taxon>
        <taxon>Oreochromis</taxon>
    </lineage>
</organism>
<dbReference type="CDD" id="cd01450">
    <property type="entry name" value="vWFA_subfamily_ECM"/>
    <property type="match status" value="1"/>
</dbReference>
<dbReference type="SUPFAM" id="SSF53300">
    <property type="entry name" value="vWA-like"/>
    <property type="match status" value="2"/>
</dbReference>
<dbReference type="FunFam" id="3.40.50.410:FF:000004">
    <property type="entry name" value="collagen alpha-6(VI) chain"/>
    <property type="match status" value="2"/>
</dbReference>
<keyword evidence="3 6" id="KW-0732">Signal</keyword>
<dbReference type="Pfam" id="PF00092">
    <property type="entry name" value="VWA"/>
    <property type="match status" value="2"/>
</dbReference>
<sequence>ISQRLPLTLCLLLLLRWQKVRVLFVSSFPAHTQGDIFFLTDSSERISEEGFQKMKNFTKSVISKSIIGLDKVHIGVMQYSTNTRLEFDLTTHYSLEGMLNTIDGMMQNKTRTRTGRAITEVSQYFDAARGGRPWVKQWLVVITDGKSEDSVREPARALRAKGVVIYAIGVNKTNVQELSEISGSLQRAFIENTFDGWKELETKLALEFCEKGKRGCFKPSVICVCLLKADIIFLVDGSESMTEEQFKSTKSFLASVVNQNTVGENLTRFGVILYSRTAKSEFTLKEIYSKGKVLEALQQLVQPKGGTYTGAALAYSLPYFNAEHGGRRAIRVPQILMVITDGDSRDSDRLKAESDALRQNGITVISIGVEGANRSELETMAGGDTSKVFFVDNFEGHNDRDCLSRGSNRQPSDCKANSQLLSHDRPVKDKYVTACYTWRNFSLTFPYVHAVIIKQLQFPHFNSSVSPYVNVLFLIVDAGSTQ</sequence>
<keyword evidence="4" id="KW-0677">Repeat</keyword>
<dbReference type="GeneTree" id="ENSGT00940000155619"/>
<name>A0A669BJK6_ORENI</name>
<reference evidence="8" key="2">
    <citation type="submission" date="2025-08" db="UniProtKB">
        <authorList>
            <consortium name="Ensembl"/>
        </authorList>
    </citation>
    <scope>IDENTIFICATION</scope>
</reference>
<dbReference type="PANTHER" id="PTHR24020">
    <property type="entry name" value="COLLAGEN ALPHA"/>
    <property type="match status" value="1"/>
</dbReference>
<dbReference type="PROSITE" id="PS50234">
    <property type="entry name" value="VWFA"/>
    <property type="match status" value="2"/>
</dbReference>